<gene>
    <name evidence="1" type="ORF">HF295_07370</name>
</gene>
<dbReference type="KEGG" id="tbk:HF295_07370"/>
<protein>
    <recommendedName>
        <fullName evidence="3">SRPBCC family protein</fullName>
    </recommendedName>
</protein>
<proteinExistence type="predicted"/>
<dbReference type="RefSeq" id="WP_312031522.1">
    <property type="nucleotide sequence ID" value="NZ_CP051151.1"/>
</dbReference>
<keyword evidence="2" id="KW-1185">Reference proteome</keyword>
<accession>A0A7L6N6Q4</accession>
<reference evidence="1 2" key="1">
    <citation type="submission" date="2020-04" db="EMBL/GenBank/DDBJ databases">
        <authorList>
            <person name="Zheng R.K."/>
            <person name="Sun C.M."/>
        </authorList>
    </citation>
    <scope>NUCLEOTIDE SEQUENCE [LARGE SCALE GENOMIC DNA]</scope>
    <source>
        <strain evidence="2">zrk29</strain>
    </source>
</reference>
<evidence type="ECO:0000313" key="1">
    <source>
        <dbReference type="EMBL" id="QLY40675.1"/>
    </source>
</evidence>
<dbReference type="SUPFAM" id="SSF55961">
    <property type="entry name" value="Bet v1-like"/>
    <property type="match status" value="1"/>
</dbReference>
<dbReference type="EMBL" id="CP051151">
    <property type="protein sequence ID" value="QLY40675.1"/>
    <property type="molecule type" value="Genomic_DNA"/>
</dbReference>
<name>A0A7L6N6Q4_9MOLU</name>
<organism evidence="1 2">
    <name type="scientific">Hujiaoplasma nucleasis</name>
    <dbReference type="NCBI Taxonomy" id="2725268"/>
    <lineage>
        <taxon>Bacteria</taxon>
        <taxon>Bacillati</taxon>
        <taxon>Mycoplasmatota</taxon>
        <taxon>Mollicutes</taxon>
        <taxon>Candidatus Izemoplasmatales</taxon>
        <taxon>Hujiaoplasmataceae</taxon>
        <taxon>Hujiaoplasma</taxon>
    </lineage>
</organism>
<dbReference type="Proteomes" id="UP000512167">
    <property type="component" value="Chromosome"/>
</dbReference>
<evidence type="ECO:0008006" key="3">
    <source>
        <dbReference type="Google" id="ProtNLM"/>
    </source>
</evidence>
<dbReference type="AlphaFoldDB" id="A0A7L6N6Q4"/>
<sequence length="131" mass="15613">MINKNIKEVFNTYIDYQQMPFWQESLKRIEHDGPIHKEETVSKLIFEFNNQEMIMTETIEKIKSPNIFTAIYQVPGAWNKCVNLFKEINGVTEWTMESEFIFDEDNDIPISAFENKTLTAMKIFKDYIENK</sequence>
<evidence type="ECO:0000313" key="2">
    <source>
        <dbReference type="Proteomes" id="UP000512167"/>
    </source>
</evidence>